<dbReference type="PANTHER" id="PTHR43393:SF3">
    <property type="entry name" value="LYSINE DECARBOXYLASE-LIKE PROTEIN"/>
    <property type="match status" value="1"/>
</dbReference>
<sequence>MSSTKNVPQLRGIRSPERSTSLKARESWHILGIISEFVEATERLAEIRPAVSIFGSARIGPGHRWYELTVDLARRLSDAGFAVISGGGPGIMEAANKGAHAGASPSVGLNIQLPHEQSGNEYQDIALNFRHFFARKVAFAKYASAFVAVPGGFGTLDELAEVLTLSQTGMGRRIPVILIDSAHWRGLLDWIRSAMLDNGLISAGDLELIRLVDDPAEAVEAIFDFYEARGFEPTPTENEVMLYL</sequence>
<organism evidence="3 4">
    <name type="scientific">Quisquiliibacterium transsilvanicum</name>
    <dbReference type="NCBI Taxonomy" id="1549638"/>
    <lineage>
        <taxon>Bacteria</taxon>
        <taxon>Pseudomonadati</taxon>
        <taxon>Pseudomonadota</taxon>
        <taxon>Betaproteobacteria</taxon>
        <taxon>Burkholderiales</taxon>
        <taxon>Burkholderiaceae</taxon>
        <taxon>Quisquiliibacterium</taxon>
    </lineage>
</organism>
<evidence type="ECO:0000256" key="1">
    <source>
        <dbReference type="ARBA" id="ARBA00000274"/>
    </source>
</evidence>
<keyword evidence="2" id="KW-0203">Cytokinin biosynthesis</keyword>
<protein>
    <recommendedName>
        <fullName evidence="2">Cytokinin riboside 5'-monophosphate phosphoribohydrolase</fullName>
        <ecNumber evidence="2">3.2.2.n1</ecNumber>
    </recommendedName>
</protein>
<dbReference type="Gene3D" id="3.40.50.450">
    <property type="match status" value="1"/>
</dbReference>
<comment type="caution">
    <text evidence="3">The sequence shown here is derived from an EMBL/GenBank/DDBJ whole genome shotgun (WGS) entry which is preliminary data.</text>
</comment>
<evidence type="ECO:0000313" key="3">
    <source>
        <dbReference type="EMBL" id="MBB5270745.1"/>
    </source>
</evidence>
<dbReference type="InterPro" id="IPR031100">
    <property type="entry name" value="LOG_fam"/>
</dbReference>
<comment type="catalytic activity">
    <reaction evidence="1">
        <text>AMP + H2O = D-ribose 5-phosphate + adenine</text>
        <dbReference type="Rhea" id="RHEA:20129"/>
        <dbReference type="ChEBI" id="CHEBI:15377"/>
        <dbReference type="ChEBI" id="CHEBI:16708"/>
        <dbReference type="ChEBI" id="CHEBI:78346"/>
        <dbReference type="ChEBI" id="CHEBI:456215"/>
        <dbReference type="EC" id="3.2.2.4"/>
    </reaction>
</comment>
<reference evidence="3 4" key="1">
    <citation type="submission" date="2020-08" db="EMBL/GenBank/DDBJ databases">
        <title>Genomic Encyclopedia of Type Strains, Phase IV (KMG-IV): sequencing the most valuable type-strain genomes for metagenomic binning, comparative biology and taxonomic classification.</title>
        <authorList>
            <person name="Goeker M."/>
        </authorList>
    </citation>
    <scope>NUCLEOTIDE SEQUENCE [LARGE SCALE GENOMIC DNA]</scope>
    <source>
        <strain evidence="3 4">DSM 29781</strain>
    </source>
</reference>
<dbReference type="EMBL" id="JACHGB010000002">
    <property type="protein sequence ID" value="MBB5270745.1"/>
    <property type="molecule type" value="Genomic_DNA"/>
</dbReference>
<dbReference type="NCBIfam" id="TIGR00730">
    <property type="entry name" value="Rossman fold protein, TIGR00730 family"/>
    <property type="match status" value="1"/>
</dbReference>
<dbReference type="GO" id="GO:0009691">
    <property type="term" value="P:cytokinin biosynthetic process"/>
    <property type="evidence" value="ECO:0007669"/>
    <property type="project" value="UniProtKB-UniRule"/>
</dbReference>
<accession>A0A7W8M801</accession>
<dbReference type="AlphaFoldDB" id="A0A7W8M801"/>
<dbReference type="PANTHER" id="PTHR43393">
    <property type="entry name" value="CYTOKININ RIBOSIDE 5'-MONOPHOSPHATE PHOSPHORIBOHYDROLASE"/>
    <property type="match status" value="1"/>
</dbReference>
<dbReference type="EC" id="3.2.2.n1" evidence="2"/>
<dbReference type="GO" id="GO:0008714">
    <property type="term" value="F:AMP nucleosidase activity"/>
    <property type="evidence" value="ECO:0007669"/>
    <property type="project" value="UniProtKB-EC"/>
</dbReference>
<proteinExistence type="inferred from homology"/>
<keyword evidence="4" id="KW-1185">Reference proteome</keyword>
<dbReference type="GO" id="GO:0005829">
    <property type="term" value="C:cytosol"/>
    <property type="evidence" value="ECO:0007669"/>
    <property type="project" value="TreeGrafter"/>
</dbReference>
<evidence type="ECO:0000256" key="2">
    <source>
        <dbReference type="RuleBase" id="RU363015"/>
    </source>
</evidence>
<gene>
    <name evidence="3" type="ORF">HNQ70_000749</name>
</gene>
<keyword evidence="2" id="KW-0378">Hydrolase</keyword>
<comment type="similarity">
    <text evidence="2">Belongs to the LOG family.</text>
</comment>
<evidence type="ECO:0000313" key="4">
    <source>
        <dbReference type="Proteomes" id="UP000532440"/>
    </source>
</evidence>
<name>A0A7W8M801_9BURK</name>
<dbReference type="InterPro" id="IPR052341">
    <property type="entry name" value="LOG_family_nucleotidases"/>
</dbReference>
<dbReference type="RefSeq" id="WP_183964430.1">
    <property type="nucleotide sequence ID" value="NZ_BAABEW010000008.1"/>
</dbReference>
<dbReference type="Pfam" id="PF03641">
    <property type="entry name" value="Lysine_decarbox"/>
    <property type="match status" value="1"/>
</dbReference>
<dbReference type="InterPro" id="IPR005269">
    <property type="entry name" value="LOG"/>
</dbReference>
<dbReference type="Proteomes" id="UP000532440">
    <property type="component" value="Unassembled WGS sequence"/>
</dbReference>
<dbReference type="SUPFAM" id="SSF102405">
    <property type="entry name" value="MCP/YpsA-like"/>
    <property type="match status" value="1"/>
</dbReference>